<proteinExistence type="predicted"/>
<reference evidence="2" key="1">
    <citation type="journal article" date="2020" name="Nature">
        <title>Giant virus diversity and host interactions through global metagenomics.</title>
        <authorList>
            <person name="Schulz F."/>
            <person name="Roux S."/>
            <person name="Paez-Espino D."/>
            <person name="Jungbluth S."/>
            <person name="Walsh D.A."/>
            <person name="Denef V.J."/>
            <person name="McMahon K.D."/>
            <person name="Konstantinidis K.T."/>
            <person name="Eloe-Fadrosh E.A."/>
            <person name="Kyrpides N.C."/>
            <person name="Woyke T."/>
        </authorList>
    </citation>
    <scope>NUCLEOTIDE SEQUENCE</scope>
    <source>
        <strain evidence="2">GVMAG-S-ERX556106-38</strain>
    </source>
</reference>
<sequence length="96" mass="10749">MYVDTSLASSVLQDSKKMYEDIAKSISSPVNNPDKKERKKVEIDEGQNSVRLIPSRSEDQQMNIKADPFPVPQNATTSAIVNMKNELADFMDTLSQ</sequence>
<name>A0A6C0FCH1_9ZZZZ</name>
<protein>
    <submittedName>
        <fullName evidence="2">Uncharacterized protein</fullName>
    </submittedName>
</protein>
<evidence type="ECO:0000313" key="2">
    <source>
        <dbReference type="EMBL" id="QHT38912.1"/>
    </source>
</evidence>
<dbReference type="EMBL" id="MN738836">
    <property type="protein sequence ID" value="QHT38912.1"/>
    <property type="molecule type" value="Genomic_DNA"/>
</dbReference>
<organism evidence="2">
    <name type="scientific">viral metagenome</name>
    <dbReference type="NCBI Taxonomy" id="1070528"/>
    <lineage>
        <taxon>unclassified sequences</taxon>
        <taxon>metagenomes</taxon>
        <taxon>organismal metagenomes</taxon>
    </lineage>
</organism>
<evidence type="ECO:0000256" key="1">
    <source>
        <dbReference type="SAM" id="MobiDB-lite"/>
    </source>
</evidence>
<dbReference type="AlphaFoldDB" id="A0A6C0FCH1"/>
<feature type="compositionally biased region" description="Basic and acidic residues" evidence="1">
    <location>
        <begin position="33"/>
        <end position="43"/>
    </location>
</feature>
<feature type="region of interest" description="Disordered" evidence="1">
    <location>
        <begin position="24"/>
        <end position="45"/>
    </location>
</feature>
<accession>A0A6C0FCH1</accession>